<keyword evidence="1" id="KW-0472">Membrane</keyword>
<dbReference type="Proteomes" id="UP000001219">
    <property type="component" value="Chromosome"/>
</dbReference>
<keyword evidence="1" id="KW-0812">Transmembrane</keyword>
<dbReference type="OrthoDB" id="4729787at2"/>
<protein>
    <recommendedName>
        <fullName evidence="4">Integral membrane protein</fullName>
    </recommendedName>
</protein>
<accession>D0L3I0</accession>
<gene>
    <name evidence="2" type="ordered locus">Gbro_0866</name>
</gene>
<dbReference type="EMBL" id="CP001802">
    <property type="protein sequence ID" value="ACY20179.1"/>
    <property type="molecule type" value="Genomic_DNA"/>
</dbReference>
<feature type="transmembrane region" description="Helical" evidence="1">
    <location>
        <begin position="56"/>
        <end position="77"/>
    </location>
</feature>
<dbReference type="eggNOG" id="ENOG5031WAV">
    <property type="taxonomic scope" value="Bacteria"/>
</dbReference>
<dbReference type="RefSeq" id="WP_012832759.1">
    <property type="nucleotide sequence ID" value="NC_013441.1"/>
</dbReference>
<keyword evidence="1" id="KW-1133">Transmembrane helix</keyword>
<feature type="transmembrane region" description="Helical" evidence="1">
    <location>
        <begin position="89"/>
        <end position="108"/>
    </location>
</feature>
<dbReference type="KEGG" id="gbr:Gbro_0866"/>
<feature type="transmembrane region" description="Helical" evidence="1">
    <location>
        <begin position="12"/>
        <end position="36"/>
    </location>
</feature>
<dbReference type="STRING" id="526226.Gbro_0866"/>
<reference evidence="3" key="1">
    <citation type="submission" date="2009-10" db="EMBL/GenBank/DDBJ databases">
        <title>The complete chromosome of Gordonia bronchialis DSM 43247.</title>
        <authorList>
            <consortium name="US DOE Joint Genome Institute (JGI-PGF)"/>
            <person name="Lucas S."/>
            <person name="Copeland A."/>
            <person name="Lapidus A."/>
            <person name="Glavina del Rio T."/>
            <person name="Dalin E."/>
            <person name="Tice H."/>
            <person name="Bruce D."/>
            <person name="Goodwin L."/>
            <person name="Pitluck S."/>
            <person name="Kyrpides N."/>
            <person name="Mavromatis K."/>
            <person name="Ivanova N."/>
            <person name="Ovchinnikova G."/>
            <person name="Saunders E."/>
            <person name="Brettin T."/>
            <person name="Detter J.C."/>
            <person name="Han C."/>
            <person name="Larimer F."/>
            <person name="Land M."/>
            <person name="Hauser L."/>
            <person name="Markowitz V."/>
            <person name="Cheng J.-F."/>
            <person name="Hugenholtz P."/>
            <person name="Woyke T."/>
            <person name="Wu D."/>
            <person name="Jando M."/>
            <person name="Schneider S."/>
            <person name="Goeker M."/>
            <person name="Klenk H.-P."/>
            <person name="Eisen J.A."/>
        </authorList>
    </citation>
    <scope>NUCLEOTIDE SEQUENCE [LARGE SCALE GENOMIC DNA]</scope>
    <source>
        <strain evidence="3">ATCC 25592 / DSM 43247 / BCRC 13721 / JCM 3198 / KCTC 3076 / NBRC 16047 / NCTC 10667</strain>
    </source>
</reference>
<evidence type="ECO:0000313" key="3">
    <source>
        <dbReference type="Proteomes" id="UP000001219"/>
    </source>
</evidence>
<reference evidence="2 3" key="2">
    <citation type="journal article" date="2010" name="Stand. Genomic Sci.">
        <title>Complete genome sequence of Gordonia bronchialis type strain (3410).</title>
        <authorList>
            <person name="Ivanova N."/>
            <person name="Sikorski J."/>
            <person name="Jando M."/>
            <person name="Lapidus A."/>
            <person name="Nolan M."/>
            <person name="Lucas S."/>
            <person name="Del Rio T.G."/>
            <person name="Tice H."/>
            <person name="Copeland A."/>
            <person name="Cheng J.F."/>
            <person name="Chen F."/>
            <person name="Bruce D."/>
            <person name="Goodwin L."/>
            <person name="Pitluck S."/>
            <person name="Mavromatis K."/>
            <person name="Ovchinnikova G."/>
            <person name="Pati A."/>
            <person name="Chen A."/>
            <person name="Palaniappan K."/>
            <person name="Land M."/>
            <person name="Hauser L."/>
            <person name="Chang Y.J."/>
            <person name="Jeffries C.D."/>
            <person name="Chain P."/>
            <person name="Saunders E."/>
            <person name="Han C."/>
            <person name="Detter J.C."/>
            <person name="Brettin T."/>
            <person name="Rohde M."/>
            <person name="Goker M."/>
            <person name="Bristow J."/>
            <person name="Eisen J.A."/>
            <person name="Markowitz V."/>
            <person name="Hugenholtz P."/>
            <person name="Klenk H.P."/>
            <person name="Kyrpides N.C."/>
        </authorList>
    </citation>
    <scope>NUCLEOTIDE SEQUENCE [LARGE SCALE GENOMIC DNA]</scope>
    <source>
        <strain evidence="3">ATCC 25592 / DSM 43247 / BCRC 13721 / JCM 3198 / KCTC 3076 / NBRC 16047 / NCTC 10667</strain>
    </source>
</reference>
<proteinExistence type="predicted"/>
<organism evidence="2 3">
    <name type="scientific">Gordonia bronchialis (strain ATCC 25592 / DSM 43247 / BCRC 13721 / JCM 3198 / KCTC 3076 / NBRC 16047 / NCTC 10667)</name>
    <name type="common">Rhodococcus bronchialis</name>
    <dbReference type="NCBI Taxonomy" id="526226"/>
    <lineage>
        <taxon>Bacteria</taxon>
        <taxon>Bacillati</taxon>
        <taxon>Actinomycetota</taxon>
        <taxon>Actinomycetes</taxon>
        <taxon>Mycobacteriales</taxon>
        <taxon>Gordoniaceae</taxon>
        <taxon>Gordonia</taxon>
    </lineage>
</organism>
<name>D0L3I0_GORB4</name>
<evidence type="ECO:0000313" key="2">
    <source>
        <dbReference type="EMBL" id="ACY20179.1"/>
    </source>
</evidence>
<dbReference type="HOGENOM" id="CLU_1990150_0_0_11"/>
<dbReference type="AlphaFoldDB" id="D0L3I0"/>
<keyword evidence="3" id="KW-1185">Reference proteome</keyword>
<evidence type="ECO:0000256" key="1">
    <source>
        <dbReference type="SAM" id="Phobius"/>
    </source>
</evidence>
<sequence>MTDQRPIRVADTTVSVLLLACHVAIAGGVLIVTFASAMGTDACAYEDCGSPRWIDAAAWTGILGSLALLAASLFLVIRRVTHRHRAFPFALAGCVLELLLIPVVFALASQAGPIN</sequence>
<evidence type="ECO:0008006" key="4">
    <source>
        <dbReference type="Google" id="ProtNLM"/>
    </source>
</evidence>